<evidence type="ECO:0000313" key="3">
    <source>
        <dbReference type="Proteomes" id="UP000324159"/>
    </source>
</evidence>
<evidence type="ECO:0008006" key="4">
    <source>
        <dbReference type="Google" id="ProtNLM"/>
    </source>
</evidence>
<name>A0A5D3WKR2_9BACT</name>
<protein>
    <recommendedName>
        <fullName evidence="4">Outer membrane beta-barrel porin/alpha-amylase</fullName>
    </recommendedName>
</protein>
<organism evidence="2 3">
    <name type="scientific">Geothermobacter ehrlichii</name>
    <dbReference type="NCBI Taxonomy" id="213224"/>
    <lineage>
        <taxon>Bacteria</taxon>
        <taxon>Pseudomonadati</taxon>
        <taxon>Thermodesulfobacteriota</taxon>
        <taxon>Desulfuromonadia</taxon>
        <taxon>Desulfuromonadales</taxon>
        <taxon>Geothermobacteraceae</taxon>
        <taxon>Geothermobacter</taxon>
    </lineage>
</organism>
<accession>A0A5D3WKR2</accession>
<dbReference type="Proteomes" id="UP000324159">
    <property type="component" value="Unassembled WGS sequence"/>
</dbReference>
<sequence length="267" mass="28494">MLPKRLIILIAMFIFSTLWTGQAAAASLQPTGLEDAVTLGAGKGSFRLGVAYLEDAPLLFQREGTDRTQISVPEMELRLGLGKRAEVMARYDLLHVNQTGQDGEFGSGDLLLGTKVNLLPEDLQLPAIGLRFATKLPAASENDGLGTGETDVFVDLLATRNFPLFSAYGNLGLAVLGNPAGKQEEKLHYAAGVSVPFKASGITVLAGIEGLDLNDSLNDRGSLTVGLQYDFGQALFDFGVSNGYRSRSEDWGVRAGLTTLFDLPAGW</sequence>
<dbReference type="AlphaFoldDB" id="A0A5D3WKR2"/>
<dbReference type="RefSeq" id="WP_148895896.1">
    <property type="nucleotide sequence ID" value="NZ_VNIB01000006.1"/>
</dbReference>
<dbReference type="OrthoDB" id="5386886at2"/>
<dbReference type="EMBL" id="VNIB01000006">
    <property type="protein sequence ID" value="TYO98526.1"/>
    <property type="molecule type" value="Genomic_DNA"/>
</dbReference>
<gene>
    <name evidence="2" type="ORF">EDC39_106128</name>
</gene>
<keyword evidence="3" id="KW-1185">Reference proteome</keyword>
<evidence type="ECO:0000256" key="1">
    <source>
        <dbReference type="SAM" id="SignalP"/>
    </source>
</evidence>
<proteinExistence type="predicted"/>
<feature type="signal peptide" evidence="1">
    <location>
        <begin position="1"/>
        <end position="25"/>
    </location>
</feature>
<evidence type="ECO:0000313" key="2">
    <source>
        <dbReference type="EMBL" id="TYO98526.1"/>
    </source>
</evidence>
<feature type="chain" id="PRO_5023026735" description="Outer membrane beta-barrel porin/alpha-amylase" evidence="1">
    <location>
        <begin position="26"/>
        <end position="267"/>
    </location>
</feature>
<comment type="caution">
    <text evidence="2">The sequence shown here is derived from an EMBL/GenBank/DDBJ whole genome shotgun (WGS) entry which is preliminary data.</text>
</comment>
<reference evidence="2 3" key="1">
    <citation type="submission" date="2019-07" db="EMBL/GenBank/DDBJ databases">
        <title>Genomic Encyclopedia of Type Strains, Phase IV (KMG-IV): sequencing the most valuable type-strain genomes for metagenomic binning, comparative biology and taxonomic classification.</title>
        <authorList>
            <person name="Goeker M."/>
        </authorList>
    </citation>
    <scope>NUCLEOTIDE SEQUENCE [LARGE SCALE GENOMIC DNA]</scope>
    <source>
        <strain evidence="2 3">SS015</strain>
    </source>
</reference>
<keyword evidence="1" id="KW-0732">Signal</keyword>